<reference evidence="1 2" key="1">
    <citation type="submission" date="2021-06" db="EMBL/GenBank/DDBJ databases">
        <title>Bacillus sp. RD4P76, an endophyte from a halophyte.</title>
        <authorList>
            <person name="Sun J.-Q."/>
        </authorList>
    </citation>
    <scope>NUCLEOTIDE SEQUENCE [LARGE SCALE GENOMIC DNA]</scope>
    <source>
        <strain evidence="1 2">JCM 17098</strain>
    </source>
</reference>
<accession>A0ABS6JTP2</accession>
<gene>
    <name evidence="1" type="ORF">KS407_10870</name>
</gene>
<name>A0ABS6JTP2_9BACI</name>
<organism evidence="1 2">
    <name type="scientific">Evansella alkalicola</name>
    <dbReference type="NCBI Taxonomy" id="745819"/>
    <lineage>
        <taxon>Bacteria</taxon>
        <taxon>Bacillati</taxon>
        <taxon>Bacillota</taxon>
        <taxon>Bacilli</taxon>
        <taxon>Bacillales</taxon>
        <taxon>Bacillaceae</taxon>
        <taxon>Evansella</taxon>
    </lineage>
</organism>
<dbReference type="EMBL" id="JAHQCR010000045">
    <property type="protein sequence ID" value="MBU9721937.1"/>
    <property type="molecule type" value="Genomic_DNA"/>
</dbReference>
<proteinExistence type="predicted"/>
<dbReference type="Proteomes" id="UP000790580">
    <property type="component" value="Unassembled WGS sequence"/>
</dbReference>
<dbReference type="RefSeq" id="WP_216943348.1">
    <property type="nucleotide sequence ID" value="NZ_JAHQCR010000045.1"/>
</dbReference>
<comment type="caution">
    <text evidence="1">The sequence shown here is derived from an EMBL/GenBank/DDBJ whole genome shotgun (WGS) entry which is preliminary data.</text>
</comment>
<keyword evidence="2" id="KW-1185">Reference proteome</keyword>
<evidence type="ECO:0000313" key="1">
    <source>
        <dbReference type="EMBL" id="MBU9721937.1"/>
    </source>
</evidence>
<protein>
    <submittedName>
        <fullName evidence="1">Uncharacterized protein</fullName>
    </submittedName>
</protein>
<sequence length="85" mass="9523">MIVISVLKGEYDEIQATDEELSMATVVSARNRCFLSITPAINCLSIYSYSVIAHNLRYDFVRDICTPLPIPSFRLVLVVQSMPLA</sequence>
<evidence type="ECO:0000313" key="2">
    <source>
        <dbReference type="Proteomes" id="UP000790580"/>
    </source>
</evidence>